<proteinExistence type="predicted"/>
<gene>
    <name evidence="1" type="ORF">SAMN05444168_3830</name>
</gene>
<name>A0A1N6I0H7_9BURK</name>
<dbReference type="SUPFAM" id="SSF53850">
    <property type="entry name" value="Periplasmic binding protein-like II"/>
    <property type="match status" value="1"/>
</dbReference>
<dbReference type="EMBL" id="FSRM01000001">
    <property type="protein sequence ID" value="SIO25516.1"/>
    <property type="molecule type" value="Genomic_DNA"/>
</dbReference>
<dbReference type="InterPro" id="IPR050682">
    <property type="entry name" value="ModA/WtpA"/>
</dbReference>
<dbReference type="RefSeq" id="WP_083611470.1">
    <property type="nucleotide sequence ID" value="NZ_FSRM01000001.1"/>
</dbReference>
<dbReference type="AlphaFoldDB" id="A0A1N6I0H7"/>
<dbReference type="Gene3D" id="3.40.190.10">
    <property type="entry name" value="Periplasmic binding protein-like II"/>
    <property type="match status" value="2"/>
</dbReference>
<reference evidence="1 2" key="1">
    <citation type="submission" date="2016-11" db="EMBL/GenBank/DDBJ databases">
        <authorList>
            <person name="Jaros S."/>
            <person name="Januszkiewicz K."/>
            <person name="Wedrychowicz H."/>
        </authorList>
    </citation>
    <scope>NUCLEOTIDE SEQUENCE [LARGE SCALE GENOMIC DNA]</scope>
    <source>
        <strain evidence="1 2">GAS86</strain>
    </source>
</reference>
<dbReference type="Proteomes" id="UP000184693">
    <property type="component" value="Unassembled WGS sequence"/>
</dbReference>
<dbReference type="GO" id="GO:0015689">
    <property type="term" value="P:molybdate ion transport"/>
    <property type="evidence" value="ECO:0007669"/>
    <property type="project" value="TreeGrafter"/>
</dbReference>
<evidence type="ECO:0000313" key="1">
    <source>
        <dbReference type="EMBL" id="SIO25516.1"/>
    </source>
</evidence>
<sequence length="235" mass="24661">MHEIETMNQAITGVSSMATRDVLAELSAAYERRSGRRVLIESKGGVVAARLVQDAEPFDIVVLAADVIERLAEAGRVVPGSRVDLARSGVAVAVAAGAPRPDISTETATREAILAARSIGYSTGPSGKKLVRLFERWGIVETIAPRMVQAPTGVPVGTLVARGQVELGFQQWSEMMHVPGIDVIGALPAEIQIITVFSAAICAVSEQREAAQALLSFLASPEAASAKLAHGMEPA</sequence>
<organism evidence="1 2">
    <name type="scientific">Paraburkholderia phenazinium</name>
    <dbReference type="NCBI Taxonomy" id="60549"/>
    <lineage>
        <taxon>Bacteria</taxon>
        <taxon>Pseudomonadati</taxon>
        <taxon>Pseudomonadota</taxon>
        <taxon>Betaproteobacteria</taxon>
        <taxon>Burkholderiales</taxon>
        <taxon>Burkholderiaceae</taxon>
        <taxon>Paraburkholderia</taxon>
    </lineage>
</organism>
<dbReference type="Pfam" id="PF13531">
    <property type="entry name" value="SBP_bac_11"/>
    <property type="match status" value="1"/>
</dbReference>
<accession>A0A1N6I0H7</accession>
<protein>
    <submittedName>
        <fullName evidence="1">Molybdate transport system substrate-binding protein</fullName>
    </submittedName>
</protein>
<dbReference type="GO" id="GO:0030973">
    <property type="term" value="F:molybdate ion binding"/>
    <property type="evidence" value="ECO:0007669"/>
    <property type="project" value="TreeGrafter"/>
</dbReference>
<evidence type="ECO:0000313" key="2">
    <source>
        <dbReference type="Proteomes" id="UP000184693"/>
    </source>
</evidence>
<dbReference type="PANTHER" id="PTHR30632:SF11">
    <property type="entry name" value="BLR4797 PROTEIN"/>
    <property type="match status" value="1"/>
</dbReference>
<dbReference type="PANTHER" id="PTHR30632">
    <property type="entry name" value="MOLYBDATE-BINDING PERIPLASMIC PROTEIN"/>
    <property type="match status" value="1"/>
</dbReference>